<proteinExistence type="predicted"/>
<dbReference type="AlphaFoldDB" id="A0A7H0VJN8"/>
<reference evidence="3 4" key="1">
    <citation type="submission" date="2020-08" db="EMBL/GenBank/DDBJ databases">
        <title>Croceimicrobium hydrocarbonivorans gen. nov., sp. nov., a novel marine bacterium isolated from a bacterial consortium that degrades polyethylene terephthalate.</title>
        <authorList>
            <person name="Liu R."/>
        </authorList>
    </citation>
    <scope>NUCLEOTIDE SEQUENCE [LARGE SCALE GENOMIC DNA]</scope>
    <source>
        <strain evidence="3 4">A20-9</strain>
    </source>
</reference>
<feature type="signal peptide" evidence="2">
    <location>
        <begin position="1"/>
        <end position="28"/>
    </location>
</feature>
<evidence type="ECO:0000313" key="4">
    <source>
        <dbReference type="Proteomes" id="UP000516305"/>
    </source>
</evidence>
<feature type="chain" id="PRO_5028955306" evidence="2">
    <location>
        <begin position="29"/>
        <end position="241"/>
    </location>
</feature>
<evidence type="ECO:0000256" key="2">
    <source>
        <dbReference type="SAM" id="SignalP"/>
    </source>
</evidence>
<feature type="compositionally biased region" description="Basic and acidic residues" evidence="1">
    <location>
        <begin position="41"/>
        <end position="50"/>
    </location>
</feature>
<evidence type="ECO:0000313" key="3">
    <source>
        <dbReference type="EMBL" id="QNR25936.1"/>
    </source>
</evidence>
<gene>
    <name evidence="3" type="ORF">H4K34_08850</name>
</gene>
<dbReference type="Proteomes" id="UP000516305">
    <property type="component" value="Chromosome"/>
</dbReference>
<dbReference type="RefSeq" id="WP_210760462.1">
    <property type="nucleotide sequence ID" value="NZ_CP060139.1"/>
</dbReference>
<evidence type="ECO:0000256" key="1">
    <source>
        <dbReference type="SAM" id="MobiDB-lite"/>
    </source>
</evidence>
<dbReference type="KEGG" id="chyd:H4K34_08850"/>
<sequence>MKQLKTKALLRGAGLLVLVASLSILSSSCEDSLEPSTTQDINDHRFKEDPGGNSWHPPLVYLSMGCETDCNNGGICKEKREFGPMYPGDTHSMHYIECSCEGCGFLIIENGIAVPPADRDAYLQNLFRTYPLDSIDHLADYLSSKGISNYDIDEIRFFTGDTLDFYSYEYLYHLDDGTVDNLIVQYSKEEGTVIRAVCEQPCEAECLIRHGGAIGDFACSCAECKLKVTEYTKPENPQNPE</sequence>
<protein>
    <submittedName>
        <fullName evidence="3">Uncharacterized protein</fullName>
    </submittedName>
</protein>
<dbReference type="PROSITE" id="PS51257">
    <property type="entry name" value="PROKAR_LIPOPROTEIN"/>
    <property type="match status" value="1"/>
</dbReference>
<feature type="region of interest" description="Disordered" evidence="1">
    <location>
        <begin position="31"/>
        <end position="50"/>
    </location>
</feature>
<keyword evidence="2" id="KW-0732">Signal</keyword>
<organism evidence="3 4">
    <name type="scientific">Croceimicrobium hydrocarbonivorans</name>
    <dbReference type="NCBI Taxonomy" id="2761580"/>
    <lineage>
        <taxon>Bacteria</taxon>
        <taxon>Pseudomonadati</taxon>
        <taxon>Bacteroidota</taxon>
        <taxon>Flavobacteriia</taxon>
        <taxon>Flavobacteriales</taxon>
        <taxon>Owenweeksiaceae</taxon>
        <taxon>Croceimicrobium</taxon>
    </lineage>
</organism>
<dbReference type="EMBL" id="CP060139">
    <property type="protein sequence ID" value="QNR25936.1"/>
    <property type="molecule type" value="Genomic_DNA"/>
</dbReference>
<accession>A0A7H0VJN8</accession>
<keyword evidence="4" id="KW-1185">Reference proteome</keyword>
<name>A0A7H0VJN8_9FLAO</name>